<evidence type="ECO:0000313" key="5">
    <source>
        <dbReference type="Proteomes" id="UP000673383"/>
    </source>
</evidence>
<dbReference type="GO" id="GO:0046491">
    <property type="term" value="P:L-methylmalonyl-CoA metabolic process"/>
    <property type="evidence" value="ECO:0007669"/>
    <property type="project" value="TreeGrafter"/>
</dbReference>
<organism evidence="4 5">
    <name type="scientific">Bradyrhizobium elkanii</name>
    <dbReference type="NCBI Taxonomy" id="29448"/>
    <lineage>
        <taxon>Bacteria</taxon>
        <taxon>Pseudomonadati</taxon>
        <taxon>Pseudomonadota</taxon>
        <taxon>Alphaproteobacteria</taxon>
        <taxon>Hyphomicrobiales</taxon>
        <taxon>Nitrobacteraceae</taxon>
        <taxon>Bradyrhizobium</taxon>
    </lineage>
</organism>
<dbReference type="Pfam" id="PF00903">
    <property type="entry name" value="Glyoxalase"/>
    <property type="match status" value="1"/>
</dbReference>
<reference evidence="4" key="1">
    <citation type="submission" date="2021-02" db="EMBL/GenBank/DDBJ databases">
        <title>Genomic Encyclopedia of Type Strains, Phase IV (KMG-V): Genome sequencing to study the core and pangenomes of soil and plant-associated prokaryotes.</title>
        <authorList>
            <person name="Whitman W."/>
        </authorList>
    </citation>
    <scope>NUCLEOTIDE SEQUENCE</scope>
    <source>
        <strain evidence="4">USDA 406</strain>
    </source>
</reference>
<dbReference type="GO" id="GO:0016829">
    <property type="term" value="F:lyase activity"/>
    <property type="evidence" value="ECO:0007669"/>
    <property type="project" value="UniProtKB-KW"/>
</dbReference>
<gene>
    <name evidence="4" type="ORF">JOH49_006447</name>
</gene>
<dbReference type="SUPFAM" id="SSF54593">
    <property type="entry name" value="Glyoxalase/Bleomycin resistance protein/Dihydroxybiphenyl dioxygenase"/>
    <property type="match status" value="1"/>
</dbReference>
<dbReference type="EMBL" id="JAFICZ010000001">
    <property type="protein sequence ID" value="MBP1296694.1"/>
    <property type="molecule type" value="Genomic_DNA"/>
</dbReference>
<keyword evidence="4" id="KW-0223">Dioxygenase</keyword>
<evidence type="ECO:0000259" key="3">
    <source>
        <dbReference type="PROSITE" id="PS51819"/>
    </source>
</evidence>
<dbReference type="Proteomes" id="UP000673383">
    <property type="component" value="Unassembled WGS sequence"/>
</dbReference>
<feature type="domain" description="VOC" evidence="3">
    <location>
        <begin position="51"/>
        <end position="168"/>
    </location>
</feature>
<dbReference type="GO" id="GO:0004493">
    <property type="term" value="F:methylmalonyl-CoA epimerase activity"/>
    <property type="evidence" value="ECO:0007669"/>
    <property type="project" value="TreeGrafter"/>
</dbReference>
<evidence type="ECO:0000256" key="2">
    <source>
        <dbReference type="SAM" id="MobiDB-lite"/>
    </source>
</evidence>
<dbReference type="CDD" id="cd06587">
    <property type="entry name" value="VOC"/>
    <property type="match status" value="1"/>
</dbReference>
<keyword evidence="1" id="KW-0479">Metal-binding</keyword>
<dbReference type="GO" id="GO:0051213">
    <property type="term" value="F:dioxygenase activity"/>
    <property type="evidence" value="ECO:0007669"/>
    <property type="project" value="UniProtKB-KW"/>
</dbReference>
<dbReference type="InterPro" id="IPR037523">
    <property type="entry name" value="VOC_core"/>
</dbReference>
<evidence type="ECO:0000256" key="1">
    <source>
        <dbReference type="ARBA" id="ARBA00022723"/>
    </source>
</evidence>
<keyword evidence="4" id="KW-0560">Oxidoreductase</keyword>
<accession>A0A8I2C6A3</accession>
<dbReference type="PANTHER" id="PTHR43048">
    <property type="entry name" value="METHYLMALONYL-COA EPIMERASE"/>
    <property type="match status" value="1"/>
</dbReference>
<evidence type="ECO:0000313" key="4">
    <source>
        <dbReference type="EMBL" id="MBP1296694.1"/>
    </source>
</evidence>
<dbReference type="InterPro" id="IPR004360">
    <property type="entry name" value="Glyas_Fos-R_dOase_dom"/>
</dbReference>
<dbReference type="AlphaFoldDB" id="A0A8I2C6A3"/>
<dbReference type="Gene3D" id="3.10.180.10">
    <property type="entry name" value="2,3-Dihydroxybiphenyl 1,2-Dioxygenase, domain 1"/>
    <property type="match status" value="1"/>
</dbReference>
<protein>
    <submittedName>
        <fullName evidence="4">Catechol 2,3-dioxygenase-like lactoylglutathione lyase family enzyme</fullName>
    </submittedName>
</protein>
<dbReference type="PANTHER" id="PTHR43048:SF5">
    <property type="entry name" value="BLR5325 PROTEIN"/>
    <property type="match status" value="1"/>
</dbReference>
<sequence length="173" mass="18878">MVSFRDGNLAAGSTEGWSHGRPLAKFAPPESECRAPKRRENNKEIAMPVVTWDHIHLRSPDPEATATWLRDILGGEIIRGPGRIDVQLGGAKVFIAEVTQGDGVNAAPVTPYQGLDHFGLTVKDIDAVAAEIKAKGVEFTKKPTTIRPGVRICFIRGPQGISIELLERDQKYV</sequence>
<feature type="region of interest" description="Disordered" evidence="2">
    <location>
        <begin position="1"/>
        <end position="39"/>
    </location>
</feature>
<dbReference type="GO" id="GO:0046872">
    <property type="term" value="F:metal ion binding"/>
    <property type="evidence" value="ECO:0007669"/>
    <property type="project" value="UniProtKB-KW"/>
</dbReference>
<dbReference type="PROSITE" id="PS51819">
    <property type="entry name" value="VOC"/>
    <property type="match status" value="1"/>
</dbReference>
<name>A0A8I2C6A3_BRAEL</name>
<comment type="caution">
    <text evidence="4">The sequence shown here is derived from an EMBL/GenBank/DDBJ whole genome shotgun (WGS) entry which is preliminary data.</text>
</comment>
<dbReference type="InterPro" id="IPR051785">
    <property type="entry name" value="MMCE/EMCE_epimerase"/>
</dbReference>
<dbReference type="InterPro" id="IPR029068">
    <property type="entry name" value="Glyas_Bleomycin-R_OHBP_Dase"/>
</dbReference>
<proteinExistence type="predicted"/>
<keyword evidence="4" id="KW-0456">Lyase</keyword>